<dbReference type="GO" id="GO:0009279">
    <property type="term" value="C:cell outer membrane"/>
    <property type="evidence" value="ECO:0007669"/>
    <property type="project" value="UniProtKB-SubCell"/>
</dbReference>
<dbReference type="InterPro" id="IPR039426">
    <property type="entry name" value="TonB-dep_rcpt-like"/>
</dbReference>
<comment type="subcellular location">
    <subcellularLocation>
        <location evidence="1 8">Cell outer membrane</location>
        <topology evidence="1 8">Multi-pass membrane protein</topology>
    </subcellularLocation>
</comment>
<dbReference type="FunFam" id="2.170.130.10:FF:000003">
    <property type="entry name" value="SusC/RagA family TonB-linked outer membrane protein"/>
    <property type="match status" value="1"/>
</dbReference>
<dbReference type="InterPro" id="IPR023997">
    <property type="entry name" value="TonB-dep_OMP_SusC/RagA_CS"/>
</dbReference>
<keyword evidence="5 9" id="KW-0798">TonB box</keyword>
<dbReference type="AlphaFoldDB" id="A0A1M6E1J4"/>
<evidence type="ECO:0000256" key="2">
    <source>
        <dbReference type="ARBA" id="ARBA00022448"/>
    </source>
</evidence>
<comment type="similarity">
    <text evidence="8 9">Belongs to the TonB-dependent receptor family.</text>
</comment>
<dbReference type="InterPro" id="IPR037066">
    <property type="entry name" value="Plug_dom_sf"/>
</dbReference>
<dbReference type="Proteomes" id="UP000184192">
    <property type="component" value="Unassembled WGS sequence"/>
</dbReference>
<dbReference type="Gene3D" id="2.60.40.1120">
    <property type="entry name" value="Carboxypeptidase-like, regulatory domain"/>
    <property type="match status" value="1"/>
</dbReference>
<reference evidence="13" key="1">
    <citation type="submission" date="2016-11" db="EMBL/GenBank/DDBJ databases">
        <authorList>
            <person name="Varghese N."/>
            <person name="Submissions S."/>
        </authorList>
    </citation>
    <scope>NUCLEOTIDE SEQUENCE [LARGE SCALE GENOMIC DNA]</scope>
    <source>
        <strain evidence="13">DSM 26884</strain>
    </source>
</reference>
<evidence type="ECO:0000256" key="1">
    <source>
        <dbReference type="ARBA" id="ARBA00004571"/>
    </source>
</evidence>
<evidence type="ECO:0000256" key="3">
    <source>
        <dbReference type="ARBA" id="ARBA00022452"/>
    </source>
</evidence>
<evidence type="ECO:0000259" key="11">
    <source>
        <dbReference type="Pfam" id="PF07715"/>
    </source>
</evidence>
<keyword evidence="3 8" id="KW-1134">Transmembrane beta strand</keyword>
<dbReference type="InterPro" id="IPR023996">
    <property type="entry name" value="TonB-dep_OMP_SusC/RagA"/>
</dbReference>
<organism evidence="12 13">
    <name type="scientific">Bacteroides stercorirosoris</name>
    <dbReference type="NCBI Taxonomy" id="871324"/>
    <lineage>
        <taxon>Bacteria</taxon>
        <taxon>Pseudomonadati</taxon>
        <taxon>Bacteroidota</taxon>
        <taxon>Bacteroidia</taxon>
        <taxon>Bacteroidales</taxon>
        <taxon>Bacteroidaceae</taxon>
        <taxon>Bacteroides</taxon>
    </lineage>
</organism>
<dbReference type="NCBIfam" id="TIGR04057">
    <property type="entry name" value="SusC_RagA_signa"/>
    <property type="match status" value="1"/>
</dbReference>
<feature type="domain" description="TonB-dependent receptor plug" evidence="11">
    <location>
        <begin position="141"/>
        <end position="246"/>
    </location>
</feature>
<keyword evidence="7 8" id="KW-0998">Cell outer membrane</keyword>
<dbReference type="InterPro" id="IPR008969">
    <property type="entry name" value="CarboxyPept-like_regulatory"/>
</dbReference>
<dbReference type="EMBL" id="FQZN01000008">
    <property type="protein sequence ID" value="SHI79240.1"/>
    <property type="molecule type" value="Genomic_DNA"/>
</dbReference>
<evidence type="ECO:0000256" key="6">
    <source>
        <dbReference type="ARBA" id="ARBA00023136"/>
    </source>
</evidence>
<keyword evidence="6 8" id="KW-0472">Membrane</keyword>
<proteinExistence type="inferred from homology"/>
<protein>
    <submittedName>
        <fullName evidence="12">TonB-linked outer membrane protein, SusC/RagA family</fullName>
    </submittedName>
</protein>
<evidence type="ECO:0000256" key="9">
    <source>
        <dbReference type="RuleBase" id="RU003357"/>
    </source>
</evidence>
<dbReference type="FunFam" id="2.60.40.1120:FF:000003">
    <property type="entry name" value="Outer membrane protein Omp121"/>
    <property type="match status" value="1"/>
</dbReference>
<gene>
    <name evidence="12" type="ORF">SAMN05444350_10841</name>
</gene>
<dbReference type="RefSeq" id="WP_025831440.1">
    <property type="nucleotide sequence ID" value="NZ_FQZN01000008.1"/>
</dbReference>
<dbReference type="PROSITE" id="PS52016">
    <property type="entry name" value="TONB_DEPENDENT_REC_3"/>
    <property type="match status" value="1"/>
</dbReference>
<evidence type="ECO:0000256" key="8">
    <source>
        <dbReference type="PROSITE-ProRule" id="PRU01360"/>
    </source>
</evidence>
<dbReference type="Pfam" id="PF13715">
    <property type="entry name" value="CarbopepD_reg_2"/>
    <property type="match status" value="1"/>
</dbReference>
<sequence>MEKQENFCKRQAPKLCRLFPVAILLFLFLSVPLKGYSEDVPSLESVQQNTVKVTGTVKDANGEPIIGANVMVVGTATGVITDIDGNFSLNVPVGSKLQFSFIGYKEQVVPVKKGISLNIVLEEDSQMLGEVEVVAYGVQKKVSITGAISSMKGDDLLKTPAGSISNILSGQVTGISSVQYSGEPGADAADIYVRGVATWQDAKPLIQVDGVERDMSQIDPNEIESVTVLKDASATAVFGVRGANGVILITTKRGAEGKAKISFSTSAGVNVRTKELEFANSYQYASYYNMMMVNDGAAPTFSDDQLIAFRDHTNPLLYPDINWIDYCMNKAAFQSQHNVNISGGTGNMRYFVSAGLFTQDGMFKQFDMNDDFNFNYKRYNYRANLDFDVTKTTLLSVNIGGRVDTKRTPESGESQDQLFRHLYWAVPFAGAGIVNGNRVVSNQEYLNLNMVDGLNAYYGQGFRTMTTNTLNLDMVLDQKLDFITKGLSIKLKGAYNSSYSTTKIASSSKASYTPVIDDKGAISFRKSGSDSQTSYRDGDYGKARDWYMELALNYNRKFGDHNVSALLLYNQSKKYYPGGTYDYIPSGYVGIVGRVTYDWKTRYMAEFNAGYNGSENFAPGNRYGFFPAGSIGWVVSEEPFFTTLKKAINYFKVRAAVGMVGNDKMGSNRFLYIPGKYSYGSGDGYYFGQNVNNKKPGAWEASQSNPDAKWETAVKQNYGIDFSTFNERLNVSADYFIEKRRDILVTPDYLPGILGMTLPVVNVGKTENKGFELQVKWNEQLNDDFRYWANFNLSFARNKIIFKNEIEQNESWMYETGRRIGSRSMYKFWGYYDETADARYQEEFGIPIASHGITLQPGDAVFVDLNKDGKLDGDDATRDIGFTDIPEYTAGLNLGFSWKNFDFSMQWTGAWNVDRMLDEFRRPLGDTNSKALLLYQYENTWRSSEDSFTAKFPRASNSSASNNYRGTDLYLINASYLRLKNVEIGYNFDFPFMKKLKMNNCRLYVNGYNLLTFTGFNWGDPESRQSSRPNYPLTRVFNIGLKLGF</sequence>
<dbReference type="InterPro" id="IPR000531">
    <property type="entry name" value="Beta-barrel_TonB"/>
</dbReference>
<feature type="domain" description="TonB-dependent receptor-like beta-barrel" evidence="10">
    <location>
        <begin position="443"/>
        <end position="1010"/>
    </location>
</feature>
<evidence type="ECO:0000259" key="10">
    <source>
        <dbReference type="Pfam" id="PF00593"/>
    </source>
</evidence>
<keyword evidence="13" id="KW-1185">Reference proteome</keyword>
<evidence type="ECO:0000313" key="13">
    <source>
        <dbReference type="Proteomes" id="UP000184192"/>
    </source>
</evidence>
<dbReference type="NCBIfam" id="TIGR04056">
    <property type="entry name" value="OMP_RagA_SusC"/>
    <property type="match status" value="1"/>
</dbReference>
<keyword evidence="2 8" id="KW-0813">Transport</keyword>
<dbReference type="InterPro" id="IPR012910">
    <property type="entry name" value="Plug_dom"/>
</dbReference>
<evidence type="ECO:0000313" key="12">
    <source>
        <dbReference type="EMBL" id="SHI79240.1"/>
    </source>
</evidence>
<accession>A0A1M6E1J4</accession>
<dbReference type="InterPro" id="IPR036942">
    <property type="entry name" value="Beta-barrel_TonB_sf"/>
</dbReference>
<dbReference type="Gene3D" id="2.170.130.10">
    <property type="entry name" value="TonB-dependent receptor, plug domain"/>
    <property type="match status" value="1"/>
</dbReference>
<dbReference type="eggNOG" id="COG4206">
    <property type="taxonomic scope" value="Bacteria"/>
</dbReference>
<dbReference type="SUPFAM" id="SSF56935">
    <property type="entry name" value="Porins"/>
    <property type="match status" value="1"/>
</dbReference>
<dbReference type="Pfam" id="PF07715">
    <property type="entry name" value="Plug"/>
    <property type="match status" value="1"/>
</dbReference>
<dbReference type="Pfam" id="PF00593">
    <property type="entry name" value="TonB_dep_Rec_b-barrel"/>
    <property type="match status" value="1"/>
</dbReference>
<name>A0A1M6E1J4_9BACE</name>
<dbReference type="Gene3D" id="2.40.170.20">
    <property type="entry name" value="TonB-dependent receptor, beta-barrel domain"/>
    <property type="match status" value="1"/>
</dbReference>
<keyword evidence="4 8" id="KW-0812">Transmembrane</keyword>
<dbReference type="GeneID" id="92711734"/>
<evidence type="ECO:0000256" key="7">
    <source>
        <dbReference type="ARBA" id="ARBA00023237"/>
    </source>
</evidence>
<evidence type="ECO:0000256" key="5">
    <source>
        <dbReference type="ARBA" id="ARBA00023077"/>
    </source>
</evidence>
<evidence type="ECO:0000256" key="4">
    <source>
        <dbReference type="ARBA" id="ARBA00022692"/>
    </source>
</evidence>
<dbReference type="SUPFAM" id="SSF49464">
    <property type="entry name" value="Carboxypeptidase regulatory domain-like"/>
    <property type="match status" value="1"/>
</dbReference>